<dbReference type="GO" id="GO:0005886">
    <property type="term" value="C:plasma membrane"/>
    <property type="evidence" value="ECO:0007669"/>
    <property type="project" value="TreeGrafter"/>
</dbReference>
<accession>A0A178ZYA3</accession>
<evidence type="ECO:0000256" key="7">
    <source>
        <dbReference type="ARBA" id="ARBA00023136"/>
    </source>
</evidence>
<dbReference type="STRING" id="1367422.A0A178ZYA3"/>
<dbReference type="InterPro" id="IPR023271">
    <property type="entry name" value="Aquaporin-like"/>
</dbReference>
<dbReference type="Proteomes" id="UP000078343">
    <property type="component" value="Unassembled WGS sequence"/>
</dbReference>
<keyword evidence="3 9" id="KW-0813">Transport</keyword>
<keyword evidence="7 11" id="KW-0472">Membrane</keyword>
<reference evidence="12 13" key="1">
    <citation type="submission" date="2016-04" db="EMBL/GenBank/DDBJ databases">
        <title>Draft genome of Fonsecaea erecta CBS 125763.</title>
        <authorList>
            <person name="Weiss V.A."/>
            <person name="Vicente V.A."/>
            <person name="Raittz R.T."/>
            <person name="Moreno L.F."/>
            <person name="De Souza E.M."/>
            <person name="Pedrosa F.O."/>
            <person name="Steffens M.B."/>
            <person name="Faoro H."/>
            <person name="Tadra-Sfeir M.Z."/>
            <person name="Najafzadeh M.J."/>
            <person name="Felipe M.S."/>
            <person name="Teixeira M."/>
            <person name="Sun J."/>
            <person name="Xi L."/>
            <person name="Gomes R."/>
            <person name="De Azevedo C.M."/>
            <person name="Salgado C.G."/>
            <person name="Da Silva M.B."/>
            <person name="Nascimento M.F."/>
            <person name="Queiroz-Telles F."/>
            <person name="Attili D.S."/>
            <person name="Gorbushina A."/>
        </authorList>
    </citation>
    <scope>NUCLEOTIDE SEQUENCE [LARGE SCALE GENOMIC DNA]</scope>
    <source>
        <strain evidence="12 13">CBS 125763</strain>
    </source>
</reference>
<feature type="transmembrane region" description="Helical" evidence="11">
    <location>
        <begin position="123"/>
        <end position="144"/>
    </location>
</feature>
<dbReference type="EMBL" id="LVYI01000002">
    <property type="protein sequence ID" value="OAP64005.1"/>
    <property type="molecule type" value="Genomic_DNA"/>
</dbReference>
<dbReference type="OrthoDB" id="3222at2759"/>
<dbReference type="PANTHER" id="PTHR19139">
    <property type="entry name" value="AQUAPORIN TRANSPORTER"/>
    <property type="match status" value="1"/>
</dbReference>
<comment type="similarity">
    <text evidence="2 9">Belongs to the MIP/aquaporin (TC 1.A.8) family.</text>
</comment>
<dbReference type="InterPro" id="IPR000425">
    <property type="entry name" value="MIP"/>
</dbReference>
<organism evidence="12 13">
    <name type="scientific">Fonsecaea erecta</name>
    <dbReference type="NCBI Taxonomy" id="1367422"/>
    <lineage>
        <taxon>Eukaryota</taxon>
        <taxon>Fungi</taxon>
        <taxon>Dikarya</taxon>
        <taxon>Ascomycota</taxon>
        <taxon>Pezizomycotina</taxon>
        <taxon>Eurotiomycetes</taxon>
        <taxon>Chaetothyriomycetidae</taxon>
        <taxon>Chaetothyriales</taxon>
        <taxon>Herpotrichiellaceae</taxon>
        <taxon>Fonsecaea</taxon>
    </lineage>
</organism>
<keyword evidence="5" id="KW-0677">Repeat</keyword>
<dbReference type="PANTHER" id="PTHR19139:SF199">
    <property type="entry name" value="MIP17260P"/>
    <property type="match status" value="1"/>
</dbReference>
<keyword evidence="6 11" id="KW-1133">Transmembrane helix</keyword>
<dbReference type="RefSeq" id="XP_018697372.1">
    <property type="nucleotide sequence ID" value="XM_018834748.1"/>
</dbReference>
<protein>
    <recommendedName>
        <fullName evidence="14">Aquaporin</fullName>
    </recommendedName>
</protein>
<feature type="transmembrane region" description="Helical" evidence="11">
    <location>
        <begin position="81"/>
        <end position="102"/>
    </location>
</feature>
<dbReference type="GeneID" id="30007402"/>
<feature type="region of interest" description="Disordered" evidence="10">
    <location>
        <begin position="1"/>
        <end position="31"/>
    </location>
</feature>
<dbReference type="PRINTS" id="PR00783">
    <property type="entry name" value="MINTRINSICP"/>
</dbReference>
<gene>
    <name evidence="12" type="ORF">AYL99_03232</name>
</gene>
<evidence type="ECO:0000256" key="9">
    <source>
        <dbReference type="RuleBase" id="RU000477"/>
    </source>
</evidence>
<dbReference type="AlphaFoldDB" id="A0A178ZYA3"/>
<evidence type="ECO:0000256" key="6">
    <source>
        <dbReference type="ARBA" id="ARBA00022989"/>
    </source>
</evidence>
<evidence type="ECO:0008006" key="14">
    <source>
        <dbReference type="Google" id="ProtNLM"/>
    </source>
</evidence>
<keyword evidence="4 9" id="KW-0812">Transmembrane</keyword>
<feature type="compositionally biased region" description="Low complexity" evidence="10">
    <location>
        <begin position="1"/>
        <end position="12"/>
    </location>
</feature>
<evidence type="ECO:0000256" key="11">
    <source>
        <dbReference type="SAM" id="Phobius"/>
    </source>
</evidence>
<feature type="transmembrane region" description="Helical" evidence="11">
    <location>
        <begin position="239"/>
        <end position="258"/>
    </location>
</feature>
<evidence type="ECO:0000313" key="12">
    <source>
        <dbReference type="EMBL" id="OAP64005.1"/>
    </source>
</evidence>
<dbReference type="Gene3D" id="1.20.1080.10">
    <property type="entry name" value="Glycerol uptake facilitator protein"/>
    <property type="match status" value="1"/>
</dbReference>
<evidence type="ECO:0000256" key="8">
    <source>
        <dbReference type="ARBA" id="ARBA00034651"/>
    </source>
</evidence>
<keyword evidence="13" id="KW-1185">Reference proteome</keyword>
<dbReference type="FunFam" id="1.20.1080.10:FF:000014">
    <property type="entry name" value="Aquaporin 1"/>
    <property type="match status" value="1"/>
</dbReference>
<evidence type="ECO:0000256" key="5">
    <source>
        <dbReference type="ARBA" id="ARBA00022737"/>
    </source>
</evidence>
<sequence length="287" mass="30741">MSSSGAATASASNTQNTHHHHLPHNNDPDRDFLSRRARAKNHVIAMVGEFVGTTLFLWFAFAGTQSAAITGGGVANTPTQVTLTSLAFGFSLLVTVWAFYRISGGLFNPAVTLGLVLTKNLPWVRGLLLFPSQILGGIVAAALVRCMLPGPLVVGTTLSNDTTPAQGVFIEMFLTSLLVFTILMLAAEKHYATFMAPVGIGLALFVGMMAGLPYTGASMNPARSFGPAVATPYFPGYHYIYWFGPVMGSLMASGYYAFVKYLRYEEANPGQDAVSPEEKSRDEEMGP</sequence>
<feature type="transmembrane region" description="Helical" evidence="11">
    <location>
        <begin position="194"/>
        <end position="214"/>
    </location>
</feature>
<feature type="transmembrane region" description="Helical" evidence="11">
    <location>
        <begin position="43"/>
        <end position="61"/>
    </location>
</feature>
<proteinExistence type="inferred from homology"/>
<evidence type="ECO:0000313" key="13">
    <source>
        <dbReference type="Proteomes" id="UP000078343"/>
    </source>
</evidence>
<name>A0A178ZYA3_9EURO</name>
<dbReference type="GO" id="GO:0015250">
    <property type="term" value="F:water channel activity"/>
    <property type="evidence" value="ECO:0007669"/>
    <property type="project" value="TreeGrafter"/>
</dbReference>
<comment type="caution">
    <text evidence="12">The sequence shown here is derived from an EMBL/GenBank/DDBJ whole genome shotgun (WGS) entry which is preliminary data.</text>
</comment>
<evidence type="ECO:0000256" key="2">
    <source>
        <dbReference type="ARBA" id="ARBA00006175"/>
    </source>
</evidence>
<dbReference type="SUPFAM" id="SSF81338">
    <property type="entry name" value="Aquaporin-like"/>
    <property type="match status" value="1"/>
</dbReference>
<dbReference type="Pfam" id="PF00230">
    <property type="entry name" value="MIP"/>
    <property type="match status" value="1"/>
</dbReference>
<feature type="transmembrane region" description="Helical" evidence="11">
    <location>
        <begin position="164"/>
        <end position="187"/>
    </location>
</feature>
<dbReference type="InterPro" id="IPR034294">
    <property type="entry name" value="Aquaporin_transptr"/>
</dbReference>
<comment type="subcellular location">
    <subcellularLocation>
        <location evidence="1">Membrane</location>
        <topology evidence="1">Multi-pass membrane protein</topology>
    </subcellularLocation>
</comment>
<evidence type="ECO:0000256" key="4">
    <source>
        <dbReference type="ARBA" id="ARBA00022692"/>
    </source>
</evidence>
<evidence type="ECO:0000256" key="1">
    <source>
        <dbReference type="ARBA" id="ARBA00004141"/>
    </source>
</evidence>
<comment type="catalytic activity">
    <reaction evidence="8">
        <text>H2O(in) = H2O(out)</text>
        <dbReference type="Rhea" id="RHEA:29667"/>
        <dbReference type="ChEBI" id="CHEBI:15377"/>
    </reaction>
</comment>
<evidence type="ECO:0000256" key="3">
    <source>
        <dbReference type="ARBA" id="ARBA00022448"/>
    </source>
</evidence>
<evidence type="ECO:0000256" key="10">
    <source>
        <dbReference type="SAM" id="MobiDB-lite"/>
    </source>
</evidence>